<dbReference type="AlphaFoldDB" id="A0A3M7TWL4"/>
<dbReference type="InterPro" id="IPR001296">
    <property type="entry name" value="Glyco_trans_1"/>
</dbReference>
<name>A0A3M7TWL4_9BACI</name>
<dbReference type="OrthoDB" id="139410at2"/>
<evidence type="ECO:0000313" key="4">
    <source>
        <dbReference type="EMBL" id="RNA69873.1"/>
    </source>
</evidence>
<feature type="region of interest" description="Disordered" evidence="1">
    <location>
        <begin position="429"/>
        <end position="454"/>
    </location>
</feature>
<proteinExistence type="predicted"/>
<organism evidence="4 5">
    <name type="scientific">Alteribacter keqinensis</name>
    <dbReference type="NCBI Taxonomy" id="2483800"/>
    <lineage>
        <taxon>Bacteria</taxon>
        <taxon>Bacillati</taxon>
        <taxon>Bacillota</taxon>
        <taxon>Bacilli</taxon>
        <taxon>Bacillales</taxon>
        <taxon>Bacillaceae</taxon>
        <taxon>Alteribacter</taxon>
    </lineage>
</organism>
<evidence type="ECO:0000313" key="5">
    <source>
        <dbReference type="Proteomes" id="UP000278746"/>
    </source>
</evidence>
<feature type="domain" description="Glycosyltransferase subfamily 4-like N-terminal" evidence="3">
    <location>
        <begin position="32"/>
        <end position="168"/>
    </location>
</feature>
<gene>
    <name evidence="4" type="ORF">EBO34_08050</name>
</gene>
<dbReference type="CDD" id="cd03801">
    <property type="entry name" value="GT4_PimA-like"/>
    <property type="match status" value="1"/>
</dbReference>
<evidence type="ECO:0000256" key="1">
    <source>
        <dbReference type="SAM" id="MobiDB-lite"/>
    </source>
</evidence>
<protein>
    <submittedName>
        <fullName evidence="4">Glycosyltransferase family 1 protein</fullName>
    </submittedName>
</protein>
<keyword evidence="4" id="KW-0808">Transferase</keyword>
<dbReference type="RefSeq" id="WP_122897385.1">
    <property type="nucleotide sequence ID" value="NZ_RHIB01000001.1"/>
</dbReference>
<keyword evidence="5" id="KW-1185">Reference proteome</keyword>
<comment type="caution">
    <text evidence="4">The sequence shown here is derived from an EMBL/GenBank/DDBJ whole genome shotgun (WGS) entry which is preliminary data.</text>
</comment>
<dbReference type="GO" id="GO:0016757">
    <property type="term" value="F:glycosyltransferase activity"/>
    <property type="evidence" value="ECO:0007669"/>
    <property type="project" value="InterPro"/>
</dbReference>
<accession>A0A3M7TWL4</accession>
<feature type="domain" description="Glycosyl transferase family 1" evidence="2">
    <location>
        <begin position="186"/>
        <end position="357"/>
    </location>
</feature>
<dbReference type="Proteomes" id="UP000278746">
    <property type="component" value="Unassembled WGS sequence"/>
</dbReference>
<dbReference type="InterPro" id="IPR028098">
    <property type="entry name" value="Glyco_trans_4-like_N"/>
</dbReference>
<evidence type="ECO:0000259" key="3">
    <source>
        <dbReference type="Pfam" id="PF13439"/>
    </source>
</evidence>
<sequence length="454" mass="50011">MKIAIICTEKLPIPPIRGGAIQTYIAGALPSLKRHHDITVYGRSDEALADRETADGVKYIRVPGGLLETYRDGIAAVLKEETYDVIHIFNRPRLVEAVRNAAPKSRLILSMHNDMFKREKISPEEGAAAVAQVDKIITISDYIGQSIVKDYPEAAPKLKTIYSGVDLNQFVPASTSKGKQLRDAVRSEHNLGSKKVIMFAGRLSANKGADVLLEAIPILAKKHSDIALVLVGSKWFSDNNVTDYVAYVRALAQRMPVPVITTGFVDPNEIQRWFAAADVFVCPSQWQEPLARVHYEAMAAGLPIVTTARGGNPEVIDPGVNGFVIENPENPQEFADKLSQILGDPGNAQKMGANGRKLAEERFQWIRVVSDILTVWKEMAHNIETGQPLGLGEGAVPVESAEVEPLEAVEVIEIDEVAEIVEQPEHIYKYTNNPPSSPKLFMANQTKQRKRRVS</sequence>
<reference evidence="4 5" key="1">
    <citation type="submission" date="2018-10" db="EMBL/GenBank/DDBJ databases">
        <title>Bacillus Keqinensis sp. nov., a moderately halophilic bacterium isolated from a saline-alkaline lake.</title>
        <authorList>
            <person name="Wang H."/>
        </authorList>
    </citation>
    <scope>NUCLEOTIDE SEQUENCE [LARGE SCALE GENOMIC DNA]</scope>
    <source>
        <strain evidence="4 5">KQ-3</strain>
    </source>
</reference>
<dbReference type="Pfam" id="PF00534">
    <property type="entry name" value="Glycos_transf_1"/>
    <property type="match status" value="1"/>
</dbReference>
<dbReference type="Gene3D" id="3.40.50.2000">
    <property type="entry name" value="Glycogen Phosphorylase B"/>
    <property type="match status" value="2"/>
</dbReference>
<dbReference type="EMBL" id="RHIB01000001">
    <property type="protein sequence ID" value="RNA69873.1"/>
    <property type="molecule type" value="Genomic_DNA"/>
</dbReference>
<dbReference type="PANTHER" id="PTHR12526">
    <property type="entry name" value="GLYCOSYLTRANSFERASE"/>
    <property type="match status" value="1"/>
</dbReference>
<evidence type="ECO:0000259" key="2">
    <source>
        <dbReference type="Pfam" id="PF00534"/>
    </source>
</evidence>
<dbReference type="Pfam" id="PF13439">
    <property type="entry name" value="Glyco_transf_4"/>
    <property type="match status" value="1"/>
</dbReference>
<dbReference type="SUPFAM" id="SSF53756">
    <property type="entry name" value="UDP-Glycosyltransferase/glycogen phosphorylase"/>
    <property type="match status" value="1"/>
</dbReference>
<dbReference type="PANTHER" id="PTHR12526:SF638">
    <property type="entry name" value="SPORE COAT PROTEIN SA"/>
    <property type="match status" value="1"/>
</dbReference>